<gene>
    <name evidence="3" type="ORF">B0T25DRAFT_599037</name>
</gene>
<proteinExistence type="predicted"/>
<reference evidence="3" key="2">
    <citation type="submission" date="2023-06" db="EMBL/GenBank/DDBJ databases">
        <authorList>
            <consortium name="Lawrence Berkeley National Laboratory"/>
            <person name="Haridas S."/>
            <person name="Hensen N."/>
            <person name="Bonometti L."/>
            <person name="Westerberg I."/>
            <person name="Brannstrom I.O."/>
            <person name="Guillou S."/>
            <person name="Cros-Aarteil S."/>
            <person name="Calhoun S."/>
            <person name="Kuo A."/>
            <person name="Mondo S."/>
            <person name="Pangilinan J."/>
            <person name="Riley R."/>
            <person name="Labutti K."/>
            <person name="Andreopoulos B."/>
            <person name="Lipzen A."/>
            <person name="Chen C."/>
            <person name="Yanf M."/>
            <person name="Daum C."/>
            <person name="Ng V."/>
            <person name="Clum A."/>
            <person name="Steindorff A."/>
            <person name="Ohm R."/>
            <person name="Martin F."/>
            <person name="Silar P."/>
            <person name="Natvig D."/>
            <person name="Lalanne C."/>
            <person name="Gautier V."/>
            <person name="Ament-Velasquez S.L."/>
            <person name="Kruys A."/>
            <person name="Hutchinson M.I."/>
            <person name="Powell A.J."/>
            <person name="Barry K."/>
            <person name="Miller A.N."/>
            <person name="Grigoriev I.V."/>
            <person name="Debuchy R."/>
            <person name="Gladieux P."/>
            <person name="Thoren M.H."/>
            <person name="Johannesson H."/>
        </authorList>
    </citation>
    <scope>NUCLEOTIDE SEQUENCE</scope>
    <source>
        <strain evidence="3">CBS 955.72</strain>
    </source>
</reference>
<sequence length="378" mass="41415">MLRYLTTTASNPFALVEAILGRKLNLNDAATAGILSHDELFDMKFDSVLFAGLQLGNTNNSDTASPIAAKDMHTLMERDLLTPNLSRIQKLTGLHQVGFEDLGDIAVKHAYMQDGALRIVLQPRSLGKMLSNSALTETLAELATPFRQSGKDKTWTPPNTMWEEIAERAEEGATKFNNPVQGAAANSWLIAALMSNPCTLTIKLHSKGGALDAPTAKVDVDCEVPVNSSSDMVVYCQSSDMGELWPALYEKAFAKWISCEDGTQHPDITQTAHGDLIKAIAQLYRARPHGPDDKSRGPNPVASMAYTVLAWAAPQGHGQYIILRHPWSVTEPEGLTSYPGLVTRVDAKFWRPPIWSRRRACLALRRRLSRSIGLGVAK</sequence>
<evidence type="ECO:0000313" key="4">
    <source>
        <dbReference type="Proteomes" id="UP001275084"/>
    </source>
</evidence>
<evidence type="ECO:0000313" key="3">
    <source>
        <dbReference type="EMBL" id="KAK3364636.1"/>
    </source>
</evidence>
<dbReference type="GO" id="GO:0006508">
    <property type="term" value="P:proteolysis"/>
    <property type="evidence" value="ECO:0007669"/>
    <property type="project" value="InterPro"/>
</dbReference>
<dbReference type="Proteomes" id="UP001275084">
    <property type="component" value="Unassembled WGS sequence"/>
</dbReference>
<accession>A0AAJ0ML99</accession>
<keyword evidence="4" id="KW-1185">Reference proteome</keyword>
<protein>
    <recommendedName>
        <fullName evidence="2">Calpain catalytic domain-containing protein</fullName>
    </recommendedName>
</protein>
<name>A0AAJ0ML99_9PEZI</name>
<dbReference type="InterPro" id="IPR001300">
    <property type="entry name" value="Peptidase_C2_calpain_cat"/>
</dbReference>
<feature type="domain" description="Calpain catalytic" evidence="2">
    <location>
        <begin position="217"/>
        <end position="351"/>
    </location>
</feature>
<dbReference type="PROSITE" id="PS50203">
    <property type="entry name" value="CALPAIN_CAT"/>
    <property type="match status" value="1"/>
</dbReference>
<dbReference type="AlphaFoldDB" id="A0AAJ0ML99"/>
<dbReference type="GO" id="GO:0004198">
    <property type="term" value="F:calcium-dependent cysteine-type endopeptidase activity"/>
    <property type="evidence" value="ECO:0007669"/>
    <property type="project" value="InterPro"/>
</dbReference>
<reference evidence="3" key="1">
    <citation type="journal article" date="2023" name="Mol. Phylogenet. Evol.">
        <title>Genome-scale phylogeny and comparative genomics of the fungal order Sordariales.</title>
        <authorList>
            <person name="Hensen N."/>
            <person name="Bonometti L."/>
            <person name="Westerberg I."/>
            <person name="Brannstrom I.O."/>
            <person name="Guillou S."/>
            <person name="Cros-Aarteil S."/>
            <person name="Calhoun S."/>
            <person name="Haridas S."/>
            <person name="Kuo A."/>
            <person name="Mondo S."/>
            <person name="Pangilinan J."/>
            <person name="Riley R."/>
            <person name="LaButti K."/>
            <person name="Andreopoulos B."/>
            <person name="Lipzen A."/>
            <person name="Chen C."/>
            <person name="Yan M."/>
            <person name="Daum C."/>
            <person name="Ng V."/>
            <person name="Clum A."/>
            <person name="Steindorff A."/>
            <person name="Ohm R.A."/>
            <person name="Martin F."/>
            <person name="Silar P."/>
            <person name="Natvig D.O."/>
            <person name="Lalanne C."/>
            <person name="Gautier V."/>
            <person name="Ament-Velasquez S.L."/>
            <person name="Kruys A."/>
            <person name="Hutchinson M.I."/>
            <person name="Powell A.J."/>
            <person name="Barry K."/>
            <person name="Miller A.N."/>
            <person name="Grigoriev I.V."/>
            <person name="Debuchy R."/>
            <person name="Gladieux P."/>
            <person name="Hiltunen Thoren M."/>
            <person name="Johannesson H."/>
        </authorList>
    </citation>
    <scope>NUCLEOTIDE SEQUENCE</scope>
    <source>
        <strain evidence="3">CBS 955.72</strain>
    </source>
</reference>
<evidence type="ECO:0000259" key="2">
    <source>
        <dbReference type="PROSITE" id="PS50203"/>
    </source>
</evidence>
<comment type="caution">
    <text evidence="1">Lacks conserved residue(s) required for the propagation of feature annotation.</text>
</comment>
<dbReference type="EMBL" id="JAUIQD010000001">
    <property type="protein sequence ID" value="KAK3364636.1"/>
    <property type="molecule type" value="Genomic_DNA"/>
</dbReference>
<dbReference type="SUPFAM" id="SSF54001">
    <property type="entry name" value="Cysteine proteinases"/>
    <property type="match status" value="1"/>
</dbReference>
<dbReference type="InterPro" id="IPR038765">
    <property type="entry name" value="Papain-like_cys_pep_sf"/>
</dbReference>
<comment type="caution">
    <text evidence="3">The sequence shown here is derived from an EMBL/GenBank/DDBJ whole genome shotgun (WGS) entry which is preliminary data.</text>
</comment>
<organism evidence="3 4">
    <name type="scientific">Lasiosphaeria hispida</name>
    <dbReference type="NCBI Taxonomy" id="260671"/>
    <lineage>
        <taxon>Eukaryota</taxon>
        <taxon>Fungi</taxon>
        <taxon>Dikarya</taxon>
        <taxon>Ascomycota</taxon>
        <taxon>Pezizomycotina</taxon>
        <taxon>Sordariomycetes</taxon>
        <taxon>Sordariomycetidae</taxon>
        <taxon>Sordariales</taxon>
        <taxon>Lasiosphaeriaceae</taxon>
        <taxon>Lasiosphaeria</taxon>
    </lineage>
</organism>
<evidence type="ECO:0000256" key="1">
    <source>
        <dbReference type="PROSITE-ProRule" id="PRU00239"/>
    </source>
</evidence>